<proteinExistence type="predicted"/>
<evidence type="ECO:0000313" key="2">
    <source>
        <dbReference type="Proteomes" id="UP000789920"/>
    </source>
</evidence>
<organism evidence="1 2">
    <name type="scientific">Racocetra persica</name>
    <dbReference type="NCBI Taxonomy" id="160502"/>
    <lineage>
        <taxon>Eukaryota</taxon>
        <taxon>Fungi</taxon>
        <taxon>Fungi incertae sedis</taxon>
        <taxon>Mucoromycota</taxon>
        <taxon>Glomeromycotina</taxon>
        <taxon>Glomeromycetes</taxon>
        <taxon>Diversisporales</taxon>
        <taxon>Gigasporaceae</taxon>
        <taxon>Racocetra</taxon>
    </lineage>
</organism>
<protein>
    <submittedName>
        <fullName evidence="1">13584_t:CDS:1</fullName>
    </submittedName>
</protein>
<reference evidence="1" key="1">
    <citation type="submission" date="2021-06" db="EMBL/GenBank/DDBJ databases">
        <authorList>
            <person name="Kallberg Y."/>
            <person name="Tangrot J."/>
            <person name="Rosling A."/>
        </authorList>
    </citation>
    <scope>NUCLEOTIDE SEQUENCE</scope>
    <source>
        <strain evidence="1">MA461A</strain>
    </source>
</reference>
<gene>
    <name evidence="1" type="ORF">RPERSI_LOCUS20875</name>
</gene>
<dbReference type="Proteomes" id="UP000789920">
    <property type="component" value="Unassembled WGS sequence"/>
</dbReference>
<evidence type="ECO:0000313" key="1">
    <source>
        <dbReference type="EMBL" id="CAG8800251.1"/>
    </source>
</evidence>
<dbReference type="EMBL" id="CAJVQC010059917">
    <property type="protein sequence ID" value="CAG8800251.1"/>
    <property type="molecule type" value="Genomic_DNA"/>
</dbReference>
<keyword evidence="2" id="KW-1185">Reference proteome</keyword>
<sequence length="44" mass="5222">MGAKNTIRRVEVEKLVRFVNKILEELLLVKNKSFVKLCKLAMYR</sequence>
<accession>A0ACA9RLW3</accession>
<comment type="caution">
    <text evidence="1">The sequence shown here is derived from an EMBL/GenBank/DDBJ whole genome shotgun (WGS) entry which is preliminary data.</text>
</comment>
<name>A0ACA9RLW3_9GLOM</name>